<feature type="transmembrane region" description="Helical" evidence="1">
    <location>
        <begin position="172"/>
        <end position="195"/>
    </location>
</feature>
<evidence type="ECO:0000256" key="1">
    <source>
        <dbReference type="SAM" id="Phobius"/>
    </source>
</evidence>
<accession>A0ABN1IJS8</accession>
<evidence type="ECO:0000313" key="2">
    <source>
        <dbReference type="EMBL" id="GAA0715767.1"/>
    </source>
</evidence>
<feature type="transmembrane region" description="Helical" evidence="1">
    <location>
        <begin position="207"/>
        <end position="231"/>
    </location>
</feature>
<evidence type="ECO:0000313" key="3">
    <source>
        <dbReference type="Proteomes" id="UP001501758"/>
    </source>
</evidence>
<proteinExistence type="predicted"/>
<dbReference type="Proteomes" id="UP001501758">
    <property type="component" value="Unassembled WGS sequence"/>
</dbReference>
<feature type="transmembrane region" description="Helical" evidence="1">
    <location>
        <begin position="111"/>
        <end position="128"/>
    </location>
</feature>
<feature type="transmembrane region" description="Helical" evidence="1">
    <location>
        <begin position="69"/>
        <end position="91"/>
    </location>
</feature>
<keyword evidence="3" id="KW-1185">Reference proteome</keyword>
<dbReference type="InterPro" id="IPR018750">
    <property type="entry name" value="DUF2306_membrane"/>
</dbReference>
<dbReference type="EMBL" id="BAAAGE010000001">
    <property type="protein sequence ID" value="GAA0715767.1"/>
    <property type="molecule type" value="Genomic_DNA"/>
</dbReference>
<comment type="caution">
    <text evidence="2">The sequence shown here is derived from an EMBL/GenBank/DDBJ whole genome shotgun (WGS) entry which is preliminary data.</text>
</comment>
<protein>
    <submittedName>
        <fullName evidence="2">DUF2306 domain-containing protein</fullName>
    </submittedName>
</protein>
<feature type="transmembrane region" description="Helical" evidence="1">
    <location>
        <begin position="24"/>
        <end position="49"/>
    </location>
</feature>
<keyword evidence="1" id="KW-1133">Transmembrane helix</keyword>
<name>A0ABN1IJS8_9FLAO</name>
<dbReference type="RefSeq" id="WP_343911198.1">
    <property type="nucleotide sequence ID" value="NZ_BAAAGE010000001.1"/>
</dbReference>
<feature type="transmembrane region" description="Helical" evidence="1">
    <location>
        <begin position="243"/>
        <end position="269"/>
    </location>
</feature>
<keyword evidence="1" id="KW-0472">Membrane</keyword>
<keyword evidence="1" id="KW-0812">Transmembrane</keyword>
<gene>
    <name evidence="2" type="ORF">GCM10009430_10640</name>
</gene>
<reference evidence="2 3" key="1">
    <citation type="journal article" date="2019" name="Int. J. Syst. Evol. Microbiol.">
        <title>The Global Catalogue of Microorganisms (GCM) 10K type strain sequencing project: providing services to taxonomists for standard genome sequencing and annotation.</title>
        <authorList>
            <consortium name="The Broad Institute Genomics Platform"/>
            <consortium name="The Broad Institute Genome Sequencing Center for Infectious Disease"/>
            <person name="Wu L."/>
            <person name="Ma J."/>
        </authorList>
    </citation>
    <scope>NUCLEOTIDE SEQUENCE [LARGE SCALE GENOMIC DNA]</scope>
    <source>
        <strain evidence="2 3">JCM 15974</strain>
    </source>
</reference>
<organism evidence="2 3">
    <name type="scientific">Aquimarina litoralis</name>
    <dbReference type="NCBI Taxonomy" id="584605"/>
    <lineage>
        <taxon>Bacteria</taxon>
        <taxon>Pseudomonadati</taxon>
        <taxon>Bacteroidota</taxon>
        <taxon>Flavobacteriia</taxon>
        <taxon>Flavobacteriales</taxon>
        <taxon>Flavobacteriaceae</taxon>
        <taxon>Aquimarina</taxon>
    </lineage>
</organism>
<feature type="transmembrane region" description="Helical" evidence="1">
    <location>
        <begin position="140"/>
        <end position="160"/>
    </location>
</feature>
<sequence length="272" mass="31002">MNTTYINETNTIRSQKMLNISARVWFTIAVLGQWIFAFYVTTFYGTAAIEGNYQKWNEVLPHGYTEGATISNVVVGIHLLFAVIIIIGGPLQFIDKIRMRARSFHRWNGKIYLVTTFIAGFSGIYMILSKGSVTGWIGDISVSFNGILMMIFAVFAWRTALQKNFVSHNRWVLRLFLAVNGVWFFRIGLMLWLFIHGKPVGFDPETFRGPFITFLGFGQYLIPLGILEVYLKVKDRKIPLEQWSMTMVLFISIIATGIGVFAATVGMWLPRL</sequence>
<dbReference type="Pfam" id="PF10067">
    <property type="entry name" value="DUF2306"/>
    <property type="match status" value="1"/>
</dbReference>